<dbReference type="Proteomes" id="UP000197468">
    <property type="component" value="Unassembled WGS sequence"/>
</dbReference>
<organism evidence="2 3">
    <name type="scientific">Roseateles aquatilis</name>
    <dbReference type="NCBI Taxonomy" id="431061"/>
    <lineage>
        <taxon>Bacteria</taxon>
        <taxon>Pseudomonadati</taxon>
        <taxon>Pseudomonadota</taxon>
        <taxon>Betaproteobacteria</taxon>
        <taxon>Burkholderiales</taxon>
        <taxon>Sphaerotilaceae</taxon>
        <taxon>Roseateles</taxon>
    </lineage>
</organism>
<protein>
    <recommendedName>
        <fullName evidence="1">Cupin type-2 domain-containing protein</fullName>
    </recommendedName>
</protein>
<dbReference type="InterPro" id="IPR011051">
    <property type="entry name" value="RmlC_Cupin_sf"/>
</dbReference>
<sequence>MALPHAAPAQPIDVAPLGAALATTPTSALFKAGGLEVMRLVLPAGKSLPPHKVDGEITLHCIEGELELTVQRDGAEQRQRLQAGQLCYLEGGVVHAVSGVIDASALVTIVLRR</sequence>
<dbReference type="OrthoDB" id="8265259at2"/>
<dbReference type="RefSeq" id="WP_088382676.1">
    <property type="nucleotide sequence ID" value="NZ_NIOF01000001.1"/>
</dbReference>
<accession>A0A246JLV8</accession>
<dbReference type="AlphaFoldDB" id="A0A246JLV8"/>
<keyword evidence="3" id="KW-1185">Reference proteome</keyword>
<dbReference type="InterPro" id="IPR014710">
    <property type="entry name" value="RmlC-like_jellyroll"/>
</dbReference>
<dbReference type="SUPFAM" id="SSF51182">
    <property type="entry name" value="RmlC-like cupins"/>
    <property type="match status" value="1"/>
</dbReference>
<evidence type="ECO:0000313" key="2">
    <source>
        <dbReference type="EMBL" id="OWQ93530.1"/>
    </source>
</evidence>
<dbReference type="Pfam" id="PF07883">
    <property type="entry name" value="Cupin_2"/>
    <property type="match status" value="1"/>
</dbReference>
<gene>
    <name evidence="2" type="ORF">CDN99_03440</name>
</gene>
<comment type="caution">
    <text evidence="2">The sequence shown here is derived from an EMBL/GenBank/DDBJ whole genome shotgun (WGS) entry which is preliminary data.</text>
</comment>
<dbReference type="Gene3D" id="2.60.120.10">
    <property type="entry name" value="Jelly Rolls"/>
    <property type="match status" value="1"/>
</dbReference>
<feature type="domain" description="Cupin type-2" evidence="1">
    <location>
        <begin position="40"/>
        <end position="101"/>
    </location>
</feature>
<evidence type="ECO:0000259" key="1">
    <source>
        <dbReference type="Pfam" id="PF07883"/>
    </source>
</evidence>
<reference evidence="2 3" key="1">
    <citation type="journal article" date="2008" name="Int. J. Syst. Evol. Microbiol.">
        <title>Description of Roseateles aquatilis sp. nov. and Roseateles terrae sp. nov., in the class Betaproteobacteria, and emended description of the genus Roseateles.</title>
        <authorList>
            <person name="Gomila M."/>
            <person name="Bowien B."/>
            <person name="Falsen E."/>
            <person name="Moore E.R."/>
            <person name="Lalucat J."/>
        </authorList>
    </citation>
    <scope>NUCLEOTIDE SEQUENCE [LARGE SCALE GENOMIC DNA]</scope>
    <source>
        <strain evidence="2 3">CCUG 48205</strain>
    </source>
</reference>
<name>A0A246JLV8_9BURK</name>
<dbReference type="EMBL" id="NIOF01000001">
    <property type="protein sequence ID" value="OWQ93530.1"/>
    <property type="molecule type" value="Genomic_DNA"/>
</dbReference>
<evidence type="ECO:0000313" key="3">
    <source>
        <dbReference type="Proteomes" id="UP000197468"/>
    </source>
</evidence>
<proteinExistence type="predicted"/>
<dbReference type="InterPro" id="IPR013096">
    <property type="entry name" value="Cupin_2"/>
</dbReference>